<dbReference type="InterPro" id="IPR022412">
    <property type="entry name" value="Quinolinate_PRibosylTrfase_N"/>
</dbReference>
<proteinExistence type="inferred from homology"/>
<evidence type="ECO:0000256" key="5">
    <source>
        <dbReference type="ARBA" id="ARBA00022679"/>
    </source>
</evidence>
<dbReference type="SUPFAM" id="SSF54675">
    <property type="entry name" value="Nicotinate/Quinolinate PRTase N-terminal domain-like"/>
    <property type="match status" value="1"/>
</dbReference>
<comment type="caution">
    <text evidence="10">The sequence shown here is derived from an EMBL/GenBank/DDBJ whole genome shotgun (WGS) entry which is preliminary data.</text>
</comment>
<evidence type="ECO:0000256" key="6">
    <source>
        <dbReference type="PIRNR" id="PIRNR006250"/>
    </source>
</evidence>
<dbReference type="NCBIfam" id="TIGR00078">
    <property type="entry name" value="nadC"/>
    <property type="match status" value="1"/>
</dbReference>
<comment type="similarity">
    <text evidence="2 6">Belongs to the NadC/ModD family.</text>
</comment>
<dbReference type="GO" id="GO:0034213">
    <property type="term" value="P:quinolinate catabolic process"/>
    <property type="evidence" value="ECO:0007669"/>
    <property type="project" value="TreeGrafter"/>
</dbReference>
<keyword evidence="4 6" id="KW-0328">Glycosyltransferase</keyword>
<feature type="binding site" evidence="7">
    <location>
        <begin position="316"/>
        <end position="318"/>
    </location>
    <ligand>
        <name>substrate</name>
    </ligand>
</feature>
<evidence type="ECO:0000256" key="7">
    <source>
        <dbReference type="PIRSR" id="PIRSR006250-1"/>
    </source>
</evidence>
<dbReference type="InterPro" id="IPR027277">
    <property type="entry name" value="NadC/ModD"/>
</dbReference>
<reference evidence="10 11" key="1">
    <citation type="journal article" date="2021" name="Sci. Rep.">
        <title>Genome sequencing of the multicellular alga Astrephomene provides insights into convergent evolution of germ-soma differentiation.</title>
        <authorList>
            <person name="Yamashita S."/>
            <person name="Yamamoto K."/>
            <person name="Matsuzaki R."/>
            <person name="Suzuki S."/>
            <person name="Yamaguchi H."/>
            <person name="Hirooka S."/>
            <person name="Minakuchi Y."/>
            <person name="Miyagishima S."/>
            <person name="Kawachi M."/>
            <person name="Toyoda A."/>
            <person name="Nozaki H."/>
        </authorList>
    </citation>
    <scope>NUCLEOTIDE SEQUENCE [LARGE SCALE GENOMIC DNA]</scope>
    <source>
        <strain evidence="10 11">NIES-4017</strain>
    </source>
</reference>
<dbReference type="PANTHER" id="PTHR32179">
    <property type="entry name" value="NICOTINATE-NUCLEOTIDE PYROPHOSPHORYLASE [CARBOXYLATING]"/>
    <property type="match status" value="1"/>
</dbReference>
<dbReference type="FunFam" id="3.90.1170.20:FF:000001">
    <property type="entry name" value="Nicotinate-nucleotide diphosphorylase (Carboxylating)"/>
    <property type="match status" value="1"/>
</dbReference>
<feature type="binding site" evidence="7">
    <location>
        <position position="261"/>
    </location>
    <ligand>
        <name>substrate</name>
    </ligand>
</feature>
<dbReference type="GO" id="GO:0005737">
    <property type="term" value="C:cytoplasm"/>
    <property type="evidence" value="ECO:0007669"/>
    <property type="project" value="TreeGrafter"/>
</dbReference>
<evidence type="ECO:0000256" key="1">
    <source>
        <dbReference type="ARBA" id="ARBA00004893"/>
    </source>
</evidence>
<protein>
    <recommendedName>
        <fullName evidence="6">Nicotinate-nucleotide pyrophosphorylase [carboxylating]</fullName>
        <ecNumber evidence="6">2.4.2.19</ecNumber>
    </recommendedName>
    <alternativeName>
        <fullName evidence="6">Quinolinate phosphoribosyltransferase [decarboxylating]</fullName>
    </alternativeName>
</protein>
<comment type="pathway">
    <text evidence="1 6">Cofactor biosynthesis; NAD(+) biosynthesis; nicotinate D-ribonucleotide from quinolinate: step 1/1.</text>
</comment>
<feature type="binding site" evidence="7">
    <location>
        <position position="213"/>
    </location>
    <ligand>
        <name>substrate</name>
    </ligand>
</feature>
<dbReference type="InterPro" id="IPR037128">
    <property type="entry name" value="Quinolinate_PRibosylTase_N_sf"/>
</dbReference>
<dbReference type="Gene3D" id="3.20.20.70">
    <property type="entry name" value="Aldolase class I"/>
    <property type="match status" value="1"/>
</dbReference>
<comment type="subunit">
    <text evidence="6">Hexamer formed by 3 homodimers.</text>
</comment>
<dbReference type="EC" id="2.4.2.19" evidence="6"/>
<dbReference type="FunFam" id="3.20.20.70:FF:000149">
    <property type="entry name" value="Nicotinate-nucleotide pyrophosphorylase [carboxylating]"/>
    <property type="match status" value="1"/>
</dbReference>
<evidence type="ECO:0000259" key="9">
    <source>
        <dbReference type="Pfam" id="PF02749"/>
    </source>
</evidence>
<evidence type="ECO:0000256" key="3">
    <source>
        <dbReference type="ARBA" id="ARBA00022642"/>
    </source>
</evidence>
<keyword evidence="5 6" id="KW-0808">Transferase</keyword>
<feature type="domain" description="Quinolinate phosphoribosyl transferase N-terminal" evidence="9">
    <location>
        <begin position="36"/>
        <end position="121"/>
    </location>
</feature>
<sequence>MAAKDYVPIPCPSHPTVSISKVIRAALEEDAGDRGDVTTIATIPEDTQATATFTAKSDGVLAGLGVADEVLAAVDPTVKAEWRARDGDRVVPGQVLGVLHGSARAILVAERVMLNFMQRMSGIATATAAMVSALDGLKTRVLETRKTVPGLRLLDKWAVLIGGGSNHRMGLFDMMMIKDNHIAAAGGIRPAVKRAEEWIRQQGLAGSLTIEVETSTLEEVDDVAAMLRAAKAAKEGGEAAKEGDAAAAPPLGMFVSRVMLDNMAKKDASKEGGVDVSLLAEAVARLGDLAETEASGNVTLSTLRTIAATGVSFVSVGALTHSVSALDISLNIQTQ</sequence>
<accession>A0AAD3DXD2</accession>
<dbReference type="PIRSF" id="PIRSF006250">
    <property type="entry name" value="NadC_ModD"/>
    <property type="match status" value="1"/>
</dbReference>
<organism evidence="10 11">
    <name type="scientific">Astrephomene gubernaculifera</name>
    <dbReference type="NCBI Taxonomy" id="47775"/>
    <lineage>
        <taxon>Eukaryota</taxon>
        <taxon>Viridiplantae</taxon>
        <taxon>Chlorophyta</taxon>
        <taxon>core chlorophytes</taxon>
        <taxon>Chlorophyceae</taxon>
        <taxon>CS clade</taxon>
        <taxon>Chlamydomonadales</taxon>
        <taxon>Astrephomenaceae</taxon>
        <taxon>Astrephomene</taxon>
    </lineage>
</organism>
<name>A0AAD3DXD2_9CHLO</name>
<dbReference type="Pfam" id="PF01729">
    <property type="entry name" value="QRPTase_C"/>
    <property type="match status" value="1"/>
</dbReference>
<dbReference type="PANTHER" id="PTHR32179:SF3">
    <property type="entry name" value="NICOTINATE-NUCLEOTIDE PYROPHOSPHORYLASE [CARBOXYLATING]"/>
    <property type="match status" value="1"/>
</dbReference>
<keyword evidence="11" id="KW-1185">Reference proteome</keyword>
<dbReference type="CDD" id="cd01572">
    <property type="entry name" value="QPRTase"/>
    <property type="match status" value="1"/>
</dbReference>
<feature type="binding site" evidence="7">
    <location>
        <begin position="295"/>
        <end position="297"/>
    </location>
    <ligand>
        <name>substrate</name>
    </ligand>
</feature>
<evidence type="ECO:0000259" key="8">
    <source>
        <dbReference type="Pfam" id="PF01729"/>
    </source>
</evidence>
<dbReference type="Gene3D" id="3.90.1170.20">
    <property type="entry name" value="Quinolinate phosphoribosyl transferase, N-terminal domain"/>
    <property type="match status" value="1"/>
</dbReference>
<gene>
    <name evidence="10" type="ORF">Agub_g10258</name>
</gene>
<dbReference type="EMBL" id="BMAR01000023">
    <property type="protein sequence ID" value="GFR48368.1"/>
    <property type="molecule type" value="Genomic_DNA"/>
</dbReference>
<dbReference type="AlphaFoldDB" id="A0AAD3DXD2"/>
<feature type="binding site" evidence="7">
    <location>
        <position position="111"/>
    </location>
    <ligand>
        <name>substrate</name>
    </ligand>
</feature>
<dbReference type="Proteomes" id="UP001054857">
    <property type="component" value="Unassembled WGS sequence"/>
</dbReference>
<feature type="binding site" evidence="7">
    <location>
        <position position="178"/>
    </location>
    <ligand>
        <name>substrate</name>
    </ligand>
</feature>
<dbReference type="SUPFAM" id="SSF51690">
    <property type="entry name" value="Nicotinate/Quinolinate PRTase C-terminal domain-like"/>
    <property type="match status" value="1"/>
</dbReference>
<keyword evidence="3 6" id="KW-0662">Pyridine nucleotide biosynthesis</keyword>
<feature type="domain" description="Quinolinate phosphoribosyl transferase C-terminal" evidence="8">
    <location>
        <begin position="123"/>
        <end position="330"/>
    </location>
</feature>
<comment type="catalytic activity">
    <reaction evidence="6">
        <text>nicotinate beta-D-ribonucleotide + CO2 + diphosphate = quinolinate + 5-phospho-alpha-D-ribose 1-diphosphate + 2 H(+)</text>
        <dbReference type="Rhea" id="RHEA:12733"/>
        <dbReference type="ChEBI" id="CHEBI:15378"/>
        <dbReference type="ChEBI" id="CHEBI:16526"/>
        <dbReference type="ChEBI" id="CHEBI:29959"/>
        <dbReference type="ChEBI" id="CHEBI:33019"/>
        <dbReference type="ChEBI" id="CHEBI:57502"/>
        <dbReference type="ChEBI" id="CHEBI:58017"/>
        <dbReference type="EC" id="2.4.2.19"/>
    </reaction>
</comment>
<dbReference type="InterPro" id="IPR036068">
    <property type="entry name" value="Nicotinate_pribotase-like_C"/>
</dbReference>
<dbReference type="InterPro" id="IPR002638">
    <property type="entry name" value="Quinolinate_PRibosylTrfase_C"/>
</dbReference>
<feature type="binding site" evidence="7">
    <location>
        <begin position="144"/>
        <end position="146"/>
    </location>
    <ligand>
        <name>substrate</name>
    </ligand>
</feature>
<dbReference type="InterPro" id="IPR013785">
    <property type="entry name" value="Aldolase_TIM"/>
</dbReference>
<evidence type="ECO:0000256" key="2">
    <source>
        <dbReference type="ARBA" id="ARBA00009400"/>
    </source>
</evidence>
<evidence type="ECO:0000313" key="11">
    <source>
        <dbReference type="Proteomes" id="UP001054857"/>
    </source>
</evidence>
<evidence type="ECO:0000313" key="10">
    <source>
        <dbReference type="EMBL" id="GFR48368.1"/>
    </source>
</evidence>
<feature type="binding site" evidence="7">
    <location>
        <position position="168"/>
    </location>
    <ligand>
        <name>substrate</name>
    </ligand>
</feature>
<evidence type="ECO:0000256" key="4">
    <source>
        <dbReference type="ARBA" id="ARBA00022676"/>
    </source>
</evidence>
<dbReference type="Pfam" id="PF02749">
    <property type="entry name" value="QRPTase_N"/>
    <property type="match status" value="1"/>
</dbReference>
<dbReference type="InterPro" id="IPR004393">
    <property type="entry name" value="NadC"/>
</dbReference>
<comment type="function">
    <text evidence="6">Involved in the catabolism of quinolinic acid (QA).</text>
</comment>
<dbReference type="GO" id="GO:0004514">
    <property type="term" value="F:nicotinate-nucleotide diphosphorylase (carboxylating) activity"/>
    <property type="evidence" value="ECO:0007669"/>
    <property type="project" value="UniProtKB-EC"/>
</dbReference>
<dbReference type="GO" id="GO:0009435">
    <property type="term" value="P:NAD+ biosynthetic process"/>
    <property type="evidence" value="ECO:0007669"/>
    <property type="project" value="InterPro"/>
</dbReference>